<evidence type="ECO:0000313" key="2">
    <source>
        <dbReference type="EMBL" id="MBI1492660.1"/>
    </source>
</evidence>
<organism evidence="2 3">
    <name type="scientific">Halocynthiibacter styelae</name>
    <dbReference type="NCBI Taxonomy" id="2761955"/>
    <lineage>
        <taxon>Bacteria</taxon>
        <taxon>Pseudomonadati</taxon>
        <taxon>Pseudomonadota</taxon>
        <taxon>Alphaproteobacteria</taxon>
        <taxon>Rhodobacterales</taxon>
        <taxon>Paracoccaceae</taxon>
        <taxon>Halocynthiibacter</taxon>
    </lineage>
</organism>
<dbReference type="EMBL" id="JADCKQ010000002">
    <property type="protein sequence ID" value="MBI1492660.1"/>
    <property type="molecule type" value="Genomic_DNA"/>
</dbReference>
<sequence>MLKKLSSLTLKVNAPETLSAFYRDIMGMHPMHSGLGFANAGAKLCFKSCARASAYQPGPTDRYWKIAITLPDLNLAVAWLRQHNVEVSDPHQFRDIARMSHLRDPEGHVIELIQHQFEDTQPRKRGNPDLPLGGGAKIGLITLRTTDIDAELAHYQTLGMKYLSRQALTDIGFDLYFLACTDEVQPDPDVNAVDNREWLWQRPYTVLEFQHLLNTPGVQMPNADAPGYVGMEFARADGSLHRER</sequence>
<dbReference type="RefSeq" id="WP_228847573.1">
    <property type="nucleotide sequence ID" value="NZ_JADCKQ010000002.1"/>
</dbReference>
<dbReference type="InterPro" id="IPR004360">
    <property type="entry name" value="Glyas_Fos-R_dOase_dom"/>
</dbReference>
<gene>
    <name evidence="2" type="ORF">H1D41_03310</name>
</gene>
<feature type="domain" description="VOC" evidence="1">
    <location>
        <begin position="4"/>
        <end position="115"/>
    </location>
</feature>
<dbReference type="InterPro" id="IPR029068">
    <property type="entry name" value="Glyas_Bleomycin-R_OHBP_Dase"/>
</dbReference>
<dbReference type="PROSITE" id="PS51819">
    <property type="entry name" value="VOC"/>
    <property type="match status" value="1"/>
</dbReference>
<dbReference type="Pfam" id="PF00903">
    <property type="entry name" value="Glyoxalase"/>
    <property type="match status" value="1"/>
</dbReference>
<dbReference type="Gene3D" id="3.10.180.10">
    <property type="entry name" value="2,3-Dihydroxybiphenyl 1,2-Dioxygenase, domain 1"/>
    <property type="match status" value="2"/>
</dbReference>
<proteinExistence type="predicted"/>
<keyword evidence="3" id="KW-1185">Reference proteome</keyword>
<comment type="caution">
    <text evidence="2">The sequence shown here is derived from an EMBL/GenBank/DDBJ whole genome shotgun (WGS) entry which is preliminary data.</text>
</comment>
<dbReference type="InterPro" id="IPR037523">
    <property type="entry name" value="VOC_core"/>
</dbReference>
<reference evidence="2" key="1">
    <citation type="submission" date="2020-10" db="EMBL/GenBank/DDBJ databases">
        <title>Paenihalocynthiibacter styelae gen. nov., sp. nov., isolated from stalked sea squirt Styela clava.</title>
        <authorList>
            <person name="Kim Y.-O."/>
            <person name="Yoon J.-H."/>
        </authorList>
    </citation>
    <scope>NUCLEOTIDE SEQUENCE</scope>
    <source>
        <strain evidence="2">MYP1-1</strain>
    </source>
</reference>
<dbReference type="Proteomes" id="UP000640583">
    <property type="component" value="Unassembled WGS sequence"/>
</dbReference>
<name>A0A8J7J3N3_9RHOB</name>
<evidence type="ECO:0000259" key="1">
    <source>
        <dbReference type="PROSITE" id="PS51819"/>
    </source>
</evidence>
<dbReference type="AlphaFoldDB" id="A0A8J7J3N3"/>
<dbReference type="SUPFAM" id="SSF54593">
    <property type="entry name" value="Glyoxalase/Bleomycin resistance protein/Dihydroxybiphenyl dioxygenase"/>
    <property type="match status" value="2"/>
</dbReference>
<evidence type="ECO:0000313" key="3">
    <source>
        <dbReference type="Proteomes" id="UP000640583"/>
    </source>
</evidence>
<dbReference type="CDD" id="cd06587">
    <property type="entry name" value="VOC"/>
    <property type="match status" value="1"/>
</dbReference>
<protein>
    <submittedName>
        <fullName evidence="2">VOC family protein</fullName>
    </submittedName>
</protein>
<accession>A0A8J7J3N3</accession>